<dbReference type="EMBL" id="FNPR01000002">
    <property type="protein sequence ID" value="SDY48594.1"/>
    <property type="molecule type" value="Genomic_DNA"/>
</dbReference>
<organism evidence="6 7">
    <name type="scientific">Lentibacter algarum</name>
    <dbReference type="NCBI Taxonomy" id="576131"/>
    <lineage>
        <taxon>Bacteria</taxon>
        <taxon>Pseudomonadati</taxon>
        <taxon>Pseudomonadota</taxon>
        <taxon>Alphaproteobacteria</taxon>
        <taxon>Rhodobacterales</taxon>
        <taxon>Roseobacteraceae</taxon>
        <taxon>Lentibacter</taxon>
    </lineage>
</organism>
<dbReference type="OrthoDB" id="9813056at2"/>
<evidence type="ECO:0000256" key="4">
    <source>
        <dbReference type="ARBA" id="ARBA00023163"/>
    </source>
</evidence>
<evidence type="ECO:0000313" key="7">
    <source>
        <dbReference type="Proteomes" id="UP000199026"/>
    </source>
</evidence>
<dbReference type="InterPro" id="IPR005119">
    <property type="entry name" value="LysR_subst-bd"/>
</dbReference>
<dbReference type="PROSITE" id="PS50931">
    <property type="entry name" value="HTH_LYSR"/>
    <property type="match status" value="1"/>
</dbReference>
<dbReference type="InterPro" id="IPR058163">
    <property type="entry name" value="LysR-type_TF_proteobact-type"/>
</dbReference>
<sequence>MALAPPRPKGPPLNALRAFEAAARLGSFAAAAEELSVTAGAISQHIKQIEGWAGTTLFVRRAQGVALTSAGRTLLAPLTLAFDNISDATSLLRTLSPKPTLNIATLPSIAQLWLQPRLAQVRAALGATSLSVYALETPPDMRRAPFDCSLFLQKPTGSTHETVLVQDSLLPVCAPSVAARLKAPQDLANETLLYDESWHDDWPIWTKAHGLSLPPSQDLARYSLYALAVADARAGFGVLMGHMPLVQNALDTGELVAPFNMPLTSDKALVLQLGQNVPQDLASLLTA</sequence>
<dbReference type="InterPro" id="IPR036388">
    <property type="entry name" value="WH-like_DNA-bd_sf"/>
</dbReference>
<dbReference type="Gene3D" id="1.10.10.10">
    <property type="entry name" value="Winged helix-like DNA-binding domain superfamily/Winged helix DNA-binding domain"/>
    <property type="match status" value="1"/>
</dbReference>
<dbReference type="GO" id="GO:0006351">
    <property type="term" value="P:DNA-templated transcription"/>
    <property type="evidence" value="ECO:0007669"/>
    <property type="project" value="TreeGrafter"/>
</dbReference>
<evidence type="ECO:0000256" key="3">
    <source>
        <dbReference type="ARBA" id="ARBA00023125"/>
    </source>
</evidence>
<evidence type="ECO:0000259" key="5">
    <source>
        <dbReference type="PROSITE" id="PS50931"/>
    </source>
</evidence>
<dbReference type="STRING" id="576131.SAMN05444486_102407"/>
<dbReference type="Pfam" id="PF03466">
    <property type="entry name" value="LysR_substrate"/>
    <property type="match status" value="1"/>
</dbReference>
<dbReference type="InterPro" id="IPR000847">
    <property type="entry name" value="LysR_HTH_N"/>
</dbReference>
<dbReference type="Pfam" id="PF00126">
    <property type="entry name" value="HTH_1"/>
    <property type="match status" value="1"/>
</dbReference>
<dbReference type="RefSeq" id="WP_089890175.1">
    <property type="nucleotide sequence ID" value="NZ_CALJFH010000025.1"/>
</dbReference>
<dbReference type="Proteomes" id="UP000199026">
    <property type="component" value="Unassembled WGS sequence"/>
</dbReference>
<keyword evidence="4" id="KW-0804">Transcription</keyword>
<protein>
    <submittedName>
        <fullName evidence="6">Transcriptional regulator, LysR family</fullName>
    </submittedName>
</protein>
<dbReference type="SUPFAM" id="SSF53850">
    <property type="entry name" value="Periplasmic binding protein-like II"/>
    <property type="match status" value="1"/>
</dbReference>
<dbReference type="PANTHER" id="PTHR30537">
    <property type="entry name" value="HTH-TYPE TRANSCRIPTIONAL REGULATOR"/>
    <property type="match status" value="1"/>
</dbReference>
<evidence type="ECO:0000256" key="1">
    <source>
        <dbReference type="ARBA" id="ARBA00009437"/>
    </source>
</evidence>
<gene>
    <name evidence="6" type="ORF">SAMN05444486_102407</name>
</gene>
<dbReference type="Gene3D" id="3.40.190.10">
    <property type="entry name" value="Periplasmic binding protein-like II"/>
    <property type="match status" value="2"/>
</dbReference>
<proteinExistence type="inferred from homology"/>
<reference evidence="6 7" key="1">
    <citation type="submission" date="2016-10" db="EMBL/GenBank/DDBJ databases">
        <authorList>
            <person name="de Groot N.N."/>
        </authorList>
    </citation>
    <scope>NUCLEOTIDE SEQUENCE [LARGE SCALE GENOMIC DNA]</scope>
    <source>
        <strain evidence="6 7">DSM 24677</strain>
    </source>
</reference>
<dbReference type="GeneID" id="78124479"/>
<dbReference type="PANTHER" id="PTHR30537:SF74">
    <property type="entry name" value="HTH-TYPE TRANSCRIPTIONAL REGULATOR TRPI"/>
    <property type="match status" value="1"/>
</dbReference>
<dbReference type="GO" id="GO:0043565">
    <property type="term" value="F:sequence-specific DNA binding"/>
    <property type="evidence" value="ECO:0007669"/>
    <property type="project" value="TreeGrafter"/>
</dbReference>
<accession>A0A1H3KAL3</accession>
<dbReference type="InterPro" id="IPR036390">
    <property type="entry name" value="WH_DNA-bd_sf"/>
</dbReference>
<dbReference type="SUPFAM" id="SSF46785">
    <property type="entry name" value="Winged helix' DNA-binding domain"/>
    <property type="match status" value="1"/>
</dbReference>
<evidence type="ECO:0000313" key="6">
    <source>
        <dbReference type="EMBL" id="SDY48594.1"/>
    </source>
</evidence>
<feature type="domain" description="HTH lysR-type" evidence="5">
    <location>
        <begin position="11"/>
        <end position="68"/>
    </location>
</feature>
<name>A0A1H3KAL3_9RHOB</name>
<comment type="similarity">
    <text evidence="1">Belongs to the LysR transcriptional regulatory family.</text>
</comment>
<dbReference type="AlphaFoldDB" id="A0A1H3KAL3"/>
<keyword evidence="2" id="KW-0805">Transcription regulation</keyword>
<keyword evidence="7" id="KW-1185">Reference proteome</keyword>
<dbReference type="GO" id="GO:0003700">
    <property type="term" value="F:DNA-binding transcription factor activity"/>
    <property type="evidence" value="ECO:0007669"/>
    <property type="project" value="InterPro"/>
</dbReference>
<evidence type="ECO:0000256" key="2">
    <source>
        <dbReference type="ARBA" id="ARBA00023015"/>
    </source>
</evidence>
<keyword evidence="3" id="KW-0238">DNA-binding</keyword>